<dbReference type="Proteomes" id="UP000192223">
    <property type="component" value="Unplaced"/>
</dbReference>
<dbReference type="GO" id="GO:0032543">
    <property type="term" value="P:mitochondrial translation"/>
    <property type="evidence" value="ECO:0007669"/>
    <property type="project" value="TreeGrafter"/>
</dbReference>
<sequence length="104" mass="12589">MRLFHALLRKKMPNGNIFTGKHRLVKQVTKDDLRKLREQFEIEEKNMFYLRNSYLTPEQSAGHTKALGRREEFLAKMRNRKRDFYDNVTIESRLGHLRHSEAWD</sequence>
<dbReference type="AlphaFoldDB" id="A0A1W4XED0"/>
<gene>
    <name evidence="2" type="primary">LOC108743332</name>
</gene>
<dbReference type="GO" id="GO:0005761">
    <property type="term" value="C:mitochondrial ribosome"/>
    <property type="evidence" value="ECO:0007669"/>
    <property type="project" value="InterPro"/>
</dbReference>
<dbReference type="PANTHER" id="PTHR14520">
    <property type="entry name" value="MITOCHONDRIAL RIBOSOMAL PROTEIN 63"/>
    <property type="match status" value="1"/>
</dbReference>
<reference evidence="2" key="1">
    <citation type="submission" date="2025-08" db="UniProtKB">
        <authorList>
            <consortium name="RefSeq"/>
        </authorList>
    </citation>
    <scope>IDENTIFICATION</scope>
    <source>
        <tissue evidence="2">Entire body</tissue>
    </source>
</reference>
<dbReference type="OrthoDB" id="6019958at2759"/>
<dbReference type="GO" id="GO:0003735">
    <property type="term" value="F:structural constituent of ribosome"/>
    <property type="evidence" value="ECO:0007669"/>
    <property type="project" value="TreeGrafter"/>
</dbReference>
<proteinExistence type="predicted"/>
<organism evidence="1 2">
    <name type="scientific">Agrilus planipennis</name>
    <name type="common">Emerald ash borer</name>
    <name type="synonym">Agrilus marcopoli</name>
    <dbReference type="NCBI Taxonomy" id="224129"/>
    <lineage>
        <taxon>Eukaryota</taxon>
        <taxon>Metazoa</taxon>
        <taxon>Ecdysozoa</taxon>
        <taxon>Arthropoda</taxon>
        <taxon>Hexapoda</taxon>
        <taxon>Insecta</taxon>
        <taxon>Pterygota</taxon>
        <taxon>Neoptera</taxon>
        <taxon>Endopterygota</taxon>
        <taxon>Coleoptera</taxon>
        <taxon>Polyphaga</taxon>
        <taxon>Elateriformia</taxon>
        <taxon>Buprestoidea</taxon>
        <taxon>Buprestidae</taxon>
        <taxon>Agrilinae</taxon>
        <taxon>Agrilus</taxon>
    </lineage>
</organism>
<dbReference type="Pfam" id="PF14978">
    <property type="entry name" value="MRP-63"/>
    <property type="match status" value="1"/>
</dbReference>
<dbReference type="RefSeq" id="XP_018334369.1">
    <property type="nucleotide sequence ID" value="XM_018478867.2"/>
</dbReference>
<evidence type="ECO:0000313" key="1">
    <source>
        <dbReference type="Proteomes" id="UP000192223"/>
    </source>
</evidence>
<dbReference type="GeneID" id="108743332"/>
<dbReference type="FunCoup" id="A0A1W4XED0">
    <property type="interactions" value="130"/>
</dbReference>
<protein>
    <submittedName>
        <fullName evidence="2">Ribosomal protein 63, mitochondrial-like</fullName>
    </submittedName>
</protein>
<dbReference type="PANTHER" id="PTHR14520:SF4">
    <property type="entry name" value="LARGE RIBOSOMAL SUBUNIT PROTEIN ML63"/>
    <property type="match status" value="1"/>
</dbReference>
<name>A0A1W4XED0_AGRPL</name>
<dbReference type="KEGG" id="apln:108743332"/>
<evidence type="ECO:0000313" key="2">
    <source>
        <dbReference type="RefSeq" id="XP_018334369.1"/>
    </source>
</evidence>
<dbReference type="InParanoid" id="A0A1W4XED0"/>
<dbReference type="InterPro" id="IPR016576">
    <property type="entry name" value="Ribosomal_mL63"/>
</dbReference>
<accession>A0A1W4XED0</accession>
<keyword evidence="1" id="KW-1185">Reference proteome</keyword>